<gene>
    <name evidence="2" type="ORF">TSPGSL018_30767</name>
</gene>
<dbReference type="Pfam" id="PF06694">
    <property type="entry name" value="Plant_NMP1"/>
    <property type="match status" value="1"/>
</dbReference>
<feature type="compositionally biased region" description="Low complexity" evidence="1">
    <location>
        <begin position="167"/>
        <end position="179"/>
    </location>
</feature>
<reference evidence="2" key="1">
    <citation type="submission" date="2014-05" db="EMBL/GenBank/DDBJ databases">
        <title>The transcriptome of the halophilic microalga Tetraselmis sp. GSL018 isolated from the Great Salt Lake, Utah.</title>
        <authorList>
            <person name="Jinkerson R.E."/>
            <person name="D'Adamo S."/>
            <person name="Posewitz M.C."/>
        </authorList>
    </citation>
    <scope>NUCLEOTIDE SEQUENCE</scope>
    <source>
        <strain evidence="2">GSL018</strain>
    </source>
</reference>
<proteinExistence type="predicted"/>
<feature type="region of interest" description="Disordered" evidence="1">
    <location>
        <begin position="167"/>
        <end position="186"/>
    </location>
</feature>
<dbReference type="GO" id="GO:0051011">
    <property type="term" value="F:microtubule minus-end binding"/>
    <property type="evidence" value="ECO:0007669"/>
    <property type="project" value="InterPro"/>
</dbReference>
<protein>
    <submittedName>
        <fullName evidence="2">Uncharacterized protein</fullName>
    </submittedName>
</protein>
<evidence type="ECO:0000313" key="2">
    <source>
        <dbReference type="EMBL" id="JAC59718.1"/>
    </source>
</evidence>
<dbReference type="PANTHER" id="PTHR14352:SF2">
    <property type="entry name" value="HAUS AUGMIN-LIKE COMPLEX SUBUNIT 7"/>
    <property type="match status" value="1"/>
</dbReference>
<dbReference type="GO" id="GO:0051225">
    <property type="term" value="P:spindle assembly"/>
    <property type="evidence" value="ECO:0007669"/>
    <property type="project" value="TreeGrafter"/>
</dbReference>
<dbReference type="InterPro" id="IPR010604">
    <property type="entry name" value="Plant_AUG7"/>
</dbReference>
<dbReference type="InterPro" id="IPR029711">
    <property type="entry name" value="Haus7-like"/>
</dbReference>
<organism evidence="2">
    <name type="scientific">Tetraselmis sp. GSL018</name>
    <dbReference type="NCBI Taxonomy" id="582737"/>
    <lineage>
        <taxon>Eukaryota</taxon>
        <taxon>Viridiplantae</taxon>
        <taxon>Chlorophyta</taxon>
        <taxon>core chlorophytes</taxon>
        <taxon>Chlorodendrophyceae</taxon>
        <taxon>Chlorodendrales</taxon>
        <taxon>Chlorodendraceae</taxon>
        <taxon>Tetraselmis</taxon>
    </lineage>
</organism>
<dbReference type="AlphaFoldDB" id="A0A061QJA3"/>
<name>A0A061QJA3_9CHLO</name>
<dbReference type="PANTHER" id="PTHR14352">
    <property type="entry name" value="HAUS AUGMIN-LIKE COMPLEX SUBUNIT 7"/>
    <property type="match status" value="1"/>
</dbReference>
<accession>A0A061QJA3</accession>
<evidence type="ECO:0000256" key="1">
    <source>
        <dbReference type="SAM" id="MobiDB-lite"/>
    </source>
</evidence>
<dbReference type="EMBL" id="GBEZ01027616">
    <property type="protein sequence ID" value="JAC59718.1"/>
    <property type="molecule type" value="Transcribed_RNA"/>
</dbReference>
<sequence length="309" mass="33483">MDWIVKTLFELGECPSDATKLLYPGCERFSLFEALLKRLLGTEGFEYLGLQAPSEEEAERVSCIHSALCILGFRCAECEVQGSGETAERVQFLERLLRFVQRVQSIRDAASNEGSSEALLATAADMQGAIFSEAVSLLPSDVKHAAQTFRGEVGSIEDLRTALQRSAGEADSAADATAQDAEDDGAEAWEAGERELEEQLARFSDLSKGFLELHREELACWMKGLPRQRLSGIGPSASRVRRGYGALLEVLQASRDIRAAHSSFWSAAEGSETEPRASGGRSASVIRVQARELESCGEVANSPELSASC</sequence>
<dbReference type="GO" id="GO:0070652">
    <property type="term" value="C:HAUS complex"/>
    <property type="evidence" value="ECO:0007669"/>
    <property type="project" value="TreeGrafter"/>
</dbReference>
<dbReference type="GO" id="GO:0031023">
    <property type="term" value="P:microtubule organizing center organization"/>
    <property type="evidence" value="ECO:0007669"/>
    <property type="project" value="TreeGrafter"/>
</dbReference>